<gene>
    <name evidence="1" type="ORF">AVO44_12115</name>
</gene>
<reference evidence="2" key="1">
    <citation type="submission" date="2015-12" db="EMBL/GenBank/DDBJ databases">
        <authorList>
            <person name="Zhang G."/>
            <person name="Stingl U."/>
        </authorList>
    </citation>
    <scope>NUCLEOTIDE SEQUENCE [LARGE SCALE GENOMIC DNA]</scope>
    <source>
        <strain evidence="2">ZGT108</strain>
    </source>
</reference>
<accession>A0A0X3TTP0</accession>
<organism evidence="1 2">
    <name type="scientific">Ruegeria profundi</name>
    <dbReference type="NCBI Taxonomy" id="1685378"/>
    <lineage>
        <taxon>Bacteria</taxon>
        <taxon>Pseudomonadati</taxon>
        <taxon>Pseudomonadota</taxon>
        <taxon>Alphaproteobacteria</taxon>
        <taxon>Rhodobacterales</taxon>
        <taxon>Roseobacteraceae</taxon>
        <taxon>Ruegeria</taxon>
    </lineage>
</organism>
<dbReference type="Proteomes" id="UP000053690">
    <property type="component" value="Unassembled WGS sequence"/>
</dbReference>
<evidence type="ECO:0000313" key="2">
    <source>
        <dbReference type="Proteomes" id="UP000053690"/>
    </source>
</evidence>
<dbReference type="OrthoDB" id="9771846at2"/>
<name>A0A0X3TTP0_9RHOB</name>
<evidence type="ECO:0000313" key="1">
    <source>
        <dbReference type="EMBL" id="KUJ79113.1"/>
    </source>
</evidence>
<dbReference type="InterPro" id="IPR021466">
    <property type="entry name" value="Put_rhamnosyl_transferase"/>
</dbReference>
<dbReference type="RefSeq" id="WP_068337289.1">
    <property type="nucleotide sequence ID" value="NZ_LQBP01000005.1"/>
</dbReference>
<dbReference type="STRING" id="1685378.AVO44_12115"/>
<comment type="caution">
    <text evidence="1">The sequence shown here is derived from an EMBL/GenBank/DDBJ whole genome shotgun (WGS) entry which is preliminary data.</text>
</comment>
<sequence>MQVLGLCRFSFPALGSFQIEHETLEDRRRHLYDPKRLEERFRLFETSTLPCFREHTDEDFQLLVVVGDCLPRSAFERLTDLTADIKQIRILQKSAETDKSHRHIMKDILNAARTDPAQPCLQFRHDDDDAVSVDFVERLREAVEDCKPLMARNRTVGIDFNKGFVARMDANGIRAEETFKSLLGVGLGMYVSGGCKQTIISFTHHRIGRFMPVVSYPDAPMWVRTLNGSNDSWGARNSTKDLPALSPEQEGEFIARFAIDQKAVRRAHSFA</sequence>
<dbReference type="Pfam" id="PF11316">
    <property type="entry name" value="Rhamno_transf"/>
    <property type="match status" value="1"/>
</dbReference>
<dbReference type="EMBL" id="LQBP01000005">
    <property type="protein sequence ID" value="KUJ79113.1"/>
    <property type="molecule type" value="Genomic_DNA"/>
</dbReference>
<dbReference type="AlphaFoldDB" id="A0A0X3TTP0"/>
<proteinExistence type="predicted"/>
<protein>
    <recommendedName>
        <fullName evidence="3">Rhamnosyl transferase</fullName>
    </recommendedName>
</protein>
<evidence type="ECO:0008006" key="3">
    <source>
        <dbReference type="Google" id="ProtNLM"/>
    </source>
</evidence>
<keyword evidence="2" id="KW-1185">Reference proteome</keyword>